<dbReference type="Proteomes" id="UP000789901">
    <property type="component" value="Unassembled WGS sequence"/>
</dbReference>
<evidence type="ECO:0000313" key="3">
    <source>
        <dbReference type="Proteomes" id="UP000789901"/>
    </source>
</evidence>
<name>A0ABN7X5P7_GIGMA</name>
<feature type="domain" description="DUF6570" evidence="1">
    <location>
        <begin position="131"/>
        <end position="179"/>
    </location>
</feature>
<keyword evidence="3" id="KW-1185">Reference proteome</keyword>
<dbReference type="Pfam" id="PF20209">
    <property type="entry name" value="DUF6570"/>
    <property type="match status" value="1"/>
</dbReference>
<organism evidence="2 3">
    <name type="scientific">Gigaspora margarita</name>
    <dbReference type="NCBI Taxonomy" id="4874"/>
    <lineage>
        <taxon>Eukaryota</taxon>
        <taxon>Fungi</taxon>
        <taxon>Fungi incertae sedis</taxon>
        <taxon>Mucoromycota</taxon>
        <taxon>Glomeromycotina</taxon>
        <taxon>Glomeromycetes</taxon>
        <taxon>Diversisporales</taxon>
        <taxon>Gigasporaceae</taxon>
        <taxon>Gigaspora</taxon>
    </lineage>
</organism>
<feature type="non-terminal residue" evidence="2">
    <location>
        <position position="1"/>
    </location>
</feature>
<dbReference type="InterPro" id="IPR046700">
    <property type="entry name" value="DUF6570"/>
</dbReference>
<evidence type="ECO:0000259" key="1">
    <source>
        <dbReference type="Pfam" id="PF20209"/>
    </source>
</evidence>
<feature type="non-terminal residue" evidence="2">
    <location>
        <position position="179"/>
    </location>
</feature>
<gene>
    <name evidence="2" type="ORF">GMARGA_LOCUS39329</name>
</gene>
<reference evidence="2 3" key="1">
    <citation type="submission" date="2021-06" db="EMBL/GenBank/DDBJ databases">
        <authorList>
            <person name="Kallberg Y."/>
            <person name="Tangrot J."/>
            <person name="Rosling A."/>
        </authorList>
    </citation>
    <scope>NUCLEOTIDE SEQUENCE [LARGE SCALE GENOMIC DNA]</scope>
    <source>
        <strain evidence="2 3">120-4 pot B 10/14</strain>
    </source>
</reference>
<sequence length="179" mass="21173">IIRHLDSVKCALCLIEKKYQKRALETTEEYEVRFAYNCNRKQKTKALETNEQYKESLKCQHTYYEKNNQNSKSFKINLNQNNNLQKGCSQNQNSMNTAATNNDEISAIDLNELDRDQLKKFQNKIDKLKYNLCPVPEELKGLTEIKEILIAQVFPVMSVYRFRRDQLGYYDNIINFPQN</sequence>
<protein>
    <submittedName>
        <fullName evidence="2">29556_t:CDS:1</fullName>
    </submittedName>
</protein>
<proteinExistence type="predicted"/>
<evidence type="ECO:0000313" key="2">
    <source>
        <dbReference type="EMBL" id="CAG8848725.1"/>
    </source>
</evidence>
<accession>A0ABN7X5P7</accession>
<comment type="caution">
    <text evidence="2">The sequence shown here is derived from an EMBL/GenBank/DDBJ whole genome shotgun (WGS) entry which is preliminary data.</text>
</comment>
<dbReference type="EMBL" id="CAJVQB010093208">
    <property type="protein sequence ID" value="CAG8848725.1"/>
    <property type="molecule type" value="Genomic_DNA"/>
</dbReference>